<evidence type="ECO:0008006" key="3">
    <source>
        <dbReference type="Google" id="ProtNLM"/>
    </source>
</evidence>
<dbReference type="OrthoDB" id="2731295at2759"/>
<organism evidence="1 2">
    <name type="scientific">Trametes coccinea (strain BRFM310)</name>
    <name type="common">Pycnoporus coccineus</name>
    <dbReference type="NCBI Taxonomy" id="1353009"/>
    <lineage>
        <taxon>Eukaryota</taxon>
        <taxon>Fungi</taxon>
        <taxon>Dikarya</taxon>
        <taxon>Basidiomycota</taxon>
        <taxon>Agaricomycotina</taxon>
        <taxon>Agaricomycetes</taxon>
        <taxon>Polyporales</taxon>
        <taxon>Polyporaceae</taxon>
        <taxon>Trametes</taxon>
    </lineage>
</organism>
<protein>
    <recommendedName>
        <fullName evidence="3">RNase H type-1 domain-containing protein</fullName>
    </recommendedName>
</protein>
<dbReference type="Gene3D" id="3.30.420.10">
    <property type="entry name" value="Ribonuclease H-like superfamily/Ribonuclease H"/>
    <property type="match status" value="1"/>
</dbReference>
<sequence>MAIGFAYLKRFHTVHIFADNEGALKSLLDTSSGRGTTINTCRILRDWFERDERNHLVLHYCPSHSGVDENEAVDADVRFRVFNSGRVGRPFPYSYAFVRSGITDNLKLEWKQMADANPSAYWGRFYLRHPSFRQLLHTGRYPLKRLSCGPDLAARFIRCVTAHAPTGHYRDRFRPRHNESTLCWLHTGRPTYHTREHVLLECDRYERRFRYSAIEELLQSLDPFYEIERFLRDNPSALSFDDAPRDHI</sequence>
<name>A0A1Y2IYC2_TRAC3</name>
<dbReference type="GO" id="GO:0003676">
    <property type="term" value="F:nucleic acid binding"/>
    <property type="evidence" value="ECO:0007669"/>
    <property type="project" value="InterPro"/>
</dbReference>
<dbReference type="AlphaFoldDB" id="A0A1Y2IYC2"/>
<reference evidence="1 2" key="1">
    <citation type="journal article" date="2015" name="Biotechnol. Biofuels">
        <title>Enhanced degradation of softwood versus hardwood by the white-rot fungus Pycnoporus coccineus.</title>
        <authorList>
            <person name="Couturier M."/>
            <person name="Navarro D."/>
            <person name="Chevret D."/>
            <person name="Henrissat B."/>
            <person name="Piumi F."/>
            <person name="Ruiz-Duenas F.J."/>
            <person name="Martinez A.T."/>
            <person name="Grigoriev I.V."/>
            <person name="Riley R."/>
            <person name="Lipzen A."/>
            <person name="Berrin J.G."/>
            <person name="Master E.R."/>
            <person name="Rosso M.N."/>
        </authorList>
    </citation>
    <scope>NUCLEOTIDE SEQUENCE [LARGE SCALE GENOMIC DNA]</scope>
    <source>
        <strain evidence="1 2">BRFM310</strain>
    </source>
</reference>
<dbReference type="InterPro" id="IPR036397">
    <property type="entry name" value="RNaseH_sf"/>
</dbReference>
<accession>A0A1Y2IYC2</accession>
<dbReference type="Proteomes" id="UP000193067">
    <property type="component" value="Unassembled WGS sequence"/>
</dbReference>
<gene>
    <name evidence="1" type="ORF">PYCCODRAFT_1362835</name>
</gene>
<keyword evidence="2" id="KW-1185">Reference proteome</keyword>
<proteinExistence type="predicted"/>
<evidence type="ECO:0000313" key="2">
    <source>
        <dbReference type="Proteomes" id="UP000193067"/>
    </source>
</evidence>
<dbReference type="EMBL" id="KZ084094">
    <property type="protein sequence ID" value="OSD05221.1"/>
    <property type="molecule type" value="Genomic_DNA"/>
</dbReference>
<evidence type="ECO:0000313" key="1">
    <source>
        <dbReference type="EMBL" id="OSD05221.1"/>
    </source>
</evidence>